<proteinExistence type="predicted"/>
<name>A0AAU8N0F7_9ACTO</name>
<protein>
    <submittedName>
        <fullName evidence="1">Uncharacterized protein</fullName>
    </submittedName>
</protein>
<sequence>MNQRIRDKLTSADQSVEAMQSAATVVVIVMNDDGTTTAAAETSTTFAYGGDRSGPRATDP</sequence>
<reference evidence="1" key="1">
    <citation type="submission" date="2024-05" db="EMBL/GenBank/DDBJ databases">
        <title>Draft genome assemblies of 36 bacteria isolated from hibernating arctic ground squirrels.</title>
        <authorList>
            <person name="McKee H."/>
            <person name="Mullen L."/>
            <person name="Drown D.M."/>
            <person name="Duddleston K.N."/>
        </authorList>
    </citation>
    <scope>NUCLEOTIDE SEQUENCE</scope>
    <source>
        <strain evidence="1">AR004</strain>
    </source>
</reference>
<dbReference type="AlphaFoldDB" id="A0AAU8N0F7"/>
<evidence type="ECO:0000313" key="1">
    <source>
        <dbReference type="EMBL" id="XCP81859.1"/>
    </source>
</evidence>
<dbReference type="EMBL" id="CP159989">
    <property type="protein sequence ID" value="XCP81859.1"/>
    <property type="molecule type" value="Genomic_DNA"/>
</dbReference>
<organism evidence="1">
    <name type="scientific">Actinomyces timonensis</name>
    <dbReference type="NCBI Taxonomy" id="1288391"/>
    <lineage>
        <taxon>Bacteria</taxon>
        <taxon>Bacillati</taxon>
        <taxon>Actinomycetota</taxon>
        <taxon>Actinomycetes</taxon>
        <taxon>Actinomycetales</taxon>
        <taxon>Actinomycetaceae</taxon>
        <taxon>Actinomyces</taxon>
    </lineage>
</organism>
<accession>A0AAU8N0F7</accession>
<gene>
    <name evidence="1" type="ORF">ABXS69_07610</name>
</gene>
<dbReference type="RefSeq" id="WP_366180113.1">
    <property type="nucleotide sequence ID" value="NZ_CP159989.1"/>
</dbReference>